<dbReference type="OrthoDB" id="3733359at2"/>
<dbReference type="InterPro" id="IPR003749">
    <property type="entry name" value="ThiS/MoaD-like"/>
</dbReference>
<dbReference type="Pfam" id="PF02597">
    <property type="entry name" value="ThiS"/>
    <property type="match status" value="1"/>
</dbReference>
<name>A0A375I6G6_9ACTN</name>
<protein>
    <submittedName>
        <fullName evidence="1">ThiamineS/Molybdopterin converting factor subunit 1</fullName>
    </submittedName>
</protein>
<dbReference type="AlphaFoldDB" id="A0A375I6G6"/>
<dbReference type="InterPro" id="IPR016155">
    <property type="entry name" value="Mopterin_synth/thiamin_S_b"/>
</dbReference>
<proteinExistence type="predicted"/>
<dbReference type="InterPro" id="IPR012675">
    <property type="entry name" value="Beta-grasp_dom_sf"/>
</dbReference>
<organism evidence="1 2">
    <name type="scientific">Propionibacterium ruminifibrarum</name>
    <dbReference type="NCBI Taxonomy" id="1962131"/>
    <lineage>
        <taxon>Bacteria</taxon>
        <taxon>Bacillati</taxon>
        <taxon>Actinomycetota</taxon>
        <taxon>Actinomycetes</taxon>
        <taxon>Propionibacteriales</taxon>
        <taxon>Propionibacteriaceae</taxon>
        <taxon>Propionibacterium</taxon>
    </lineage>
</organism>
<dbReference type="SUPFAM" id="SSF54285">
    <property type="entry name" value="MoaD/ThiS"/>
    <property type="match status" value="1"/>
</dbReference>
<reference evidence="2" key="1">
    <citation type="submission" date="2018-02" db="EMBL/GenBank/DDBJ databases">
        <authorList>
            <person name="Hornung B."/>
        </authorList>
    </citation>
    <scope>NUCLEOTIDE SEQUENCE [LARGE SCALE GENOMIC DNA]</scope>
</reference>
<dbReference type="RefSeq" id="WP_119716131.1">
    <property type="nucleotide sequence ID" value="NZ_OMOH01000008.1"/>
</dbReference>
<evidence type="ECO:0000313" key="2">
    <source>
        <dbReference type="Proteomes" id="UP000265962"/>
    </source>
</evidence>
<dbReference type="Proteomes" id="UP000265962">
    <property type="component" value="Unassembled WGS sequence"/>
</dbReference>
<accession>A0A375I6G6</accession>
<sequence length="78" mass="7913">MITVRYFGGAAEAAGAETEQCPQVPRLDELTGALADAHPALGAVLAVCSFMVNEQSATSDAPLPEDALVDVLPPFAGG</sequence>
<evidence type="ECO:0000313" key="1">
    <source>
        <dbReference type="EMBL" id="SPF69008.1"/>
    </source>
</evidence>
<keyword evidence="2" id="KW-1185">Reference proteome</keyword>
<dbReference type="Gene3D" id="3.10.20.30">
    <property type="match status" value="1"/>
</dbReference>
<dbReference type="EMBL" id="OMOH01000008">
    <property type="protein sequence ID" value="SPF69008.1"/>
    <property type="molecule type" value="Genomic_DNA"/>
</dbReference>
<gene>
    <name evidence="1" type="ORF">PROPJV5_1973</name>
</gene>